<dbReference type="GO" id="GO:0003700">
    <property type="term" value="F:DNA-binding transcription factor activity"/>
    <property type="evidence" value="ECO:0007669"/>
    <property type="project" value="InterPro"/>
</dbReference>
<dbReference type="Proteomes" id="UP000286773">
    <property type="component" value="Unassembled WGS sequence"/>
</dbReference>
<dbReference type="InterPro" id="IPR001347">
    <property type="entry name" value="SIS_dom"/>
</dbReference>
<dbReference type="CDD" id="cd05013">
    <property type="entry name" value="SIS_RpiR"/>
    <property type="match status" value="1"/>
</dbReference>
<dbReference type="PANTHER" id="PTHR30514:SF1">
    <property type="entry name" value="HTH-TYPE TRANSCRIPTIONAL REGULATOR HEXR-RELATED"/>
    <property type="match status" value="1"/>
</dbReference>
<dbReference type="GO" id="GO:0097367">
    <property type="term" value="F:carbohydrate derivative binding"/>
    <property type="evidence" value="ECO:0007669"/>
    <property type="project" value="InterPro"/>
</dbReference>
<dbReference type="AlphaFoldDB" id="A0A430B362"/>
<dbReference type="RefSeq" id="WP_126811851.1">
    <property type="nucleotide sequence ID" value="NZ_NGKC01000001.1"/>
</dbReference>
<dbReference type="Gene3D" id="1.10.10.10">
    <property type="entry name" value="Winged helix-like DNA-binding domain superfamily/Winged helix DNA-binding domain"/>
    <property type="match status" value="1"/>
</dbReference>
<keyword evidence="2" id="KW-0238">DNA-binding</keyword>
<evidence type="ECO:0000313" key="6">
    <source>
        <dbReference type="EMBL" id="RSU14770.1"/>
    </source>
</evidence>
<reference evidence="6 7" key="1">
    <citation type="submission" date="2017-05" db="EMBL/GenBank/DDBJ databases">
        <title>Vagococcus spp. assemblies.</title>
        <authorList>
            <person name="Gulvik C.A."/>
        </authorList>
    </citation>
    <scope>NUCLEOTIDE SEQUENCE [LARGE SCALE GENOMIC DNA]</scope>
    <source>
        <strain evidence="6 7">LMG 24798</strain>
    </source>
</reference>
<dbReference type="InterPro" id="IPR000281">
    <property type="entry name" value="HTH_RpiR"/>
</dbReference>
<dbReference type="PROSITE" id="PS51071">
    <property type="entry name" value="HTH_RPIR"/>
    <property type="match status" value="1"/>
</dbReference>
<dbReference type="PANTHER" id="PTHR30514">
    <property type="entry name" value="GLUCOKINASE"/>
    <property type="match status" value="1"/>
</dbReference>
<dbReference type="InterPro" id="IPR047640">
    <property type="entry name" value="RpiR-like"/>
</dbReference>
<dbReference type="Pfam" id="PF01418">
    <property type="entry name" value="HTH_6"/>
    <property type="match status" value="1"/>
</dbReference>
<sequence>MNILDFLAQHDTFTYSEQVIKEYILSDTETVLHLSIYELAERTHSSPSTIVRLCKKCGVKGYQEFKIVLARDFEEYLRRVAKIDANMPFDPKDTDLMISTKIARLTSETVGETQRLLTTRTLNHCVDLIVSAREVTAIGVSDCFLRLKDFQLKLLRINKFVRLIDFQAEQFFLANYSTPQDVAILVSYSGKTAEIVNDARHLHKNGTPIIAITSAGDSPLAAYATEVLLLPNKEQSNIKVSNFSSQIAIEYILNVLYSCVFNRNFDNNYHNQKDTPISRFEF</sequence>
<evidence type="ECO:0000256" key="1">
    <source>
        <dbReference type="ARBA" id="ARBA00023015"/>
    </source>
</evidence>
<dbReference type="SUPFAM" id="SSF53697">
    <property type="entry name" value="SIS domain"/>
    <property type="match status" value="1"/>
</dbReference>
<dbReference type="InterPro" id="IPR009057">
    <property type="entry name" value="Homeodomain-like_sf"/>
</dbReference>
<dbReference type="GO" id="GO:1901135">
    <property type="term" value="P:carbohydrate derivative metabolic process"/>
    <property type="evidence" value="ECO:0007669"/>
    <property type="project" value="InterPro"/>
</dbReference>
<dbReference type="EMBL" id="NGKC01000001">
    <property type="protein sequence ID" value="RSU14770.1"/>
    <property type="molecule type" value="Genomic_DNA"/>
</dbReference>
<organism evidence="6 7">
    <name type="scientific">Vagococcus acidifermentans</name>
    <dbReference type="NCBI Taxonomy" id="564710"/>
    <lineage>
        <taxon>Bacteria</taxon>
        <taxon>Bacillati</taxon>
        <taxon>Bacillota</taxon>
        <taxon>Bacilli</taxon>
        <taxon>Lactobacillales</taxon>
        <taxon>Enterococcaceae</taxon>
        <taxon>Vagococcus</taxon>
    </lineage>
</organism>
<evidence type="ECO:0000259" key="4">
    <source>
        <dbReference type="PROSITE" id="PS51071"/>
    </source>
</evidence>
<dbReference type="SUPFAM" id="SSF46689">
    <property type="entry name" value="Homeodomain-like"/>
    <property type="match status" value="1"/>
</dbReference>
<feature type="domain" description="SIS" evidence="5">
    <location>
        <begin position="125"/>
        <end position="266"/>
    </location>
</feature>
<evidence type="ECO:0000259" key="5">
    <source>
        <dbReference type="PROSITE" id="PS51464"/>
    </source>
</evidence>
<accession>A0A430B362</accession>
<comment type="caution">
    <text evidence="6">The sequence shown here is derived from an EMBL/GenBank/DDBJ whole genome shotgun (WGS) entry which is preliminary data.</text>
</comment>
<dbReference type="GO" id="GO:0003677">
    <property type="term" value="F:DNA binding"/>
    <property type="evidence" value="ECO:0007669"/>
    <property type="project" value="UniProtKB-KW"/>
</dbReference>
<dbReference type="PROSITE" id="PS51464">
    <property type="entry name" value="SIS"/>
    <property type="match status" value="1"/>
</dbReference>
<dbReference type="InterPro" id="IPR046348">
    <property type="entry name" value="SIS_dom_sf"/>
</dbReference>
<dbReference type="Gene3D" id="3.40.50.10490">
    <property type="entry name" value="Glucose-6-phosphate isomerase like protein, domain 1"/>
    <property type="match status" value="1"/>
</dbReference>
<dbReference type="OrthoDB" id="3684496at2"/>
<dbReference type="InterPro" id="IPR036388">
    <property type="entry name" value="WH-like_DNA-bd_sf"/>
</dbReference>
<evidence type="ECO:0000313" key="7">
    <source>
        <dbReference type="Proteomes" id="UP000286773"/>
    </source>
</evidence>
<evidence type="ECO:0000256" key="3">
    <source>
        <dbReference type="ARBA" id="ARBA00023163"/>
    </source>
</evidence>
<keyword evidence="3" id="KW-0804">Transcription</keyword>
<dbReference type="InterPro" id="IPR035472">
    <property type="entry name" value="RpiR-like_SIS"/>
</dbReference>
<proteinExistence type="predicted"/>
<gene>
    <name evidence="6" type="ORF">CBF27_01990</name>
</gene>
<dbReference type="Pfam" id="PF01380">
    <property type="entry name" value="SIS"/>
    <property type="match status" value="1"/>
</dbReference>
<keyword evidence="7" id="KW-1185">Reference proteome</keyword>
<protein>
    <submittedName>
        <fullName evidence="6">RpiR family transcriptional regulator</fullName>
    </submittedName>
</protein>
<keyword evidence="1" id="KW-0805">Transcription regulation</keyword>
<evidence type="ECO:0000256" key="2">
    <source>
        <dbReference type="ARBA" id="ARBA00023125"/>
    </source>
</evidence>
<feature type="domain" description="HTH rpiR-type" evidence="4">
    <location>
        <begin position="1"/>
        <end position="76"/>
    </location>
</feature>
<name>A0A430B362_9ENTE</name>